<dbReference type="RefSeq" id="WP_275116472.1">
    <property type="nucleotide sequence ID" value="NZ_JAOTPO010000001.1"/>
</dbReference>
<dbReference type="InterPro" id="IPR019076">
    <property type="entry name" value="Spore_lipoprot_YhcN/YlaJ-like"/>
</dbReference>
<gene>
    <name evidence="2" type="ORF">N7Z68_00390</name>
</gene>
<evidence type="ECO:0000313" key="3">
    <source>
        <dbReference type="Proteomes" id="UP001148125"/>
    </source>
</evidence>
<proteinExistence type="predicted"/>
<feature type="chain" id="PRO_5045643635" evidence="1">
    <location>
        <begin position="23"/>
        <end position="238"/>
    </location>
</feature>
<dbReference type="Proteomes" id="UP001148125">
    <property type="component" value="Unassembled WGS sequence"/>
</dbReference>
<keyword evidence="3" id="KW-1185">Reference proteome</keyword>
<evidence type="ECO:0000313" key="2">
    <source>
        <dbReference type="EMBL" id="MDE5411837.1"/>
    </source>
</evidence>
<comment type="caution">
    <text evidence="2">The sequence shown here is derived from an EMBL/GenBank/DDBJ whole genome shotgun (WGS) entry which is preliminary data.</text>
</comment>
<keyword evidence="2" id="KW-0449">Lipoprotein</keyword>
<reference evidence="2" key="1">
    <citation type="submission" date="2024-05" db="EMBL/GenBank/DDBJ databases">
        <title>Alkalihalobacillus sp. strain MEB203 novel alkaliphilic bacterium from Lonar Lake, India.</title>
        <authorList>
            <person name="Joshi A."/>
            <person name="Thite S."/>
            <person name="Mengade P."/>
        </authorList>
    </citation>
    <scope>NUCLEOTIDE SEQUENCE</scope>
    <source>
        <strain evidence="2">MEB 203</strain>
    </source>
</reference>
<name>A0ABT5VAY0_9BACI</name>
<sequence>MKKLTSVIVMLMLLLAMFSGCGVVEQKHPMGANHFREEGFSGFGTNRARNHEGPLSDMMVPDGVPKGRTDRAQPIAQNNMYYTSERNLGFKTQGTNRSGARIYNNIPNTIRGKYVLGDRPHLRHKQMDNEKLQTLDTNDSIRQRLLAIENINEVYVLPHEGVLLIGIESPEQNRPKLIQEVEEELSEVVDLDRVRIAIDRRNVNRIRAVLEGNDIAEPFQGIGGQLSEIRKNVFPRHE</sequence>
<organism evidence="2 3">
    <name type="scientific">Alkalihalobacterium chitinilyticum</name>
    <dbReference type="NCBI Taxonomy" id="2980103"/>
    <lineage>
        <taxon>Bacteria</taxon>
        <taxon>Bacillati</taxon>
        <taxon>Bacillota</taxon>
        <taxon>Bacilli</taxon>
        <taxon>Bacillales</taxon>
        <taxon>Bacillaceae</taxon>
        <taxon>Alkalihalobacterium</taxon>
    </lineage>
</organism>
<evidence type="ECO:0000256" key="1">
    <source>
        <dbReference type="SAM" id="SignalP"/>
    </source>
</evidence>
<feature type="signal peptide" evidence="1">
    <location>
        <begin position="1"/>
        <end position="22"/>
    </location>
</feature>
<dbReference type="PROSITE" id="PS51257">
    <property type="entry name" value="PROKAR_LIPOPROTEIN"/>
    <property type="match status" value="1"/>
</dbReference>
<accession>A0ABT5VAY0</accession>
<protein>
    <submittedName>
        <fullName evidence="2">YhcN/YlaJ family sporulation lipoprotein</fullName>
    </submittedName>
</protein>
<dbReference type="Pfam" id="PF09580">
    <property type="entry name" value="Spore_YhcN_YlaJ"/>
    <property type="match status" value="1"/>
</dbReference>
<keyword evidence="1" id="KW-0732">Signal</keyword>
<dbReference type="EMBL" id="JAOTPO010000001">
    <property type="protein sequence ID" value="MDE5411837.1"/>
    <property type="molecule type" value="Genomic_DNA"/>
</dbReference>